<dbReference type="PANTHER" id="PTHR24171">
    <property type="entry name" value="ANKYRIN REPEAT DOMAIN-CONTAINING PROTEIN 39-RELATED"/>
    <property type="match status" value="1"/>
</dbReference>
<dbReference type="AlphaFoldDB" id="A0A6C0BKF8"/>
<keyword evidence="1" id="KW-0677">Repeat</keyword>
<dbReference type="Gene3D" id="1.25.40.20">
    <property type="entry name" value="Ankyrin repeat-containing domain"/>
    <property type="match status" value="1"/>
</dbReference>
<keyword evidence="2" id="KW-0040">ANK repeat</keyword>
<evidence type="ECO:0000313" key="3">
    <source>
        <dbReference type="EMBL" id="QHS92164.1"/>
    </source>
</evidence>
<proteinExistence type="predicted"/>
<dbReference type="InterPro" id="IPR002110">
    <property type="entry name" value="Ankyrin_rpt"/>
</dbReference>
<evidence type="ECO:0000256" key="2">
    <source>
        <dbReference type="ARBA" id="ARBA00023043"/>
    </source>
</evidence>
<accession>A0A6C0BKF8</accession>
<dbReference type="SMART" id="SM00248">
    <property type="entry name" value="ANK"/>
    <property type="match status" value="8"/>
</dbReference>
<dbReference type="SUPFAM" id="SSF48403">
    <property type="entry name" value="Ankyrin repeat"/>
    <property type="match status" value="1"/>
</dbReference>
<protein>
    <submittedName>
        <fullName evidence="3">Uncharacterized protein</fullName>
    </submittedName>
</protein>
<evidence type="ECO:0000256" key="1">
    <source>
        <dbReference type="ARBA" id="ARBA00022737"/>
    </source>
</evidence>
<dbReference type="Pfam" id="PF00023">
    <property type="entry name" value="Ank"/>
    <property type="match status" value="1"/>
</dbReference>
<dbReference type="InterPro" id="IPR036770">
    <property type="entry name" value="Ankyrin_rpt-contain_sf"/>
</dbReference>
<dbReference type="Pfam" id="PF12796">
    <property type="entry name" value="Ank_2"/>
    <property type="match status" value="2"/>
</dbReference>
<dbReference type="PROSITE" id="PS50088">
    <property type="entry name" value="ANK_REPEAT"/>
    <property type="match status" value="4"/>
</dbReference>
<dbReference type="PANTHER" id="PTHR24171:SF9">
    <property type="entry name" value="ANKYRIN REPEAT DOMAIN-CONTAINING PROTEIN 39"/>
    <property type="match status" value="1"/>
</dbReference>
<name>A0A6C0BKF8_9ZZZZ</name>
<organism evidence="3">
    <name type="scientific">viral metagenome</name>
    <dbReference type="NCBI Taxonomy" id="1070528"/>
    <lineage>
        <taxon>unclassified sequences</taxon>
        <taxon>metagenomes</taxon>
        <taxon>organismal metagenomes</taxon>
    </lineage>
</organism>
<reference evidence="3" key="1">
    <citation type="journal article" date="2020" name="Nature">
        <title>Giant virus diversity and host interactions through global metagenomics.</title>
        <authorList>
            <person name="Schulz F."/>
            <person name="Roux S."/>
            <person name="Paez-Espino D."/>
            <person name="Jungbluth S."/>
            <person name="Walsh D.A."/>
            <person name="Denef V.J."/>
            <person name="McMahon K.D."/>
            <person name="Konstantinidis K.T."/>
            <person name="Eloe-Fadrosh E.A."/>
            <person name="Kyrpides N.C."/>
            <person name="Woyke T."/>
        </authorList>
    </citation>
    <scope>NUCLEOTIDE SEQUENCE</scope>
    <source>
        <strain evidence="3">GVMAG-M-3300013285-6</strain>
    </source>
</reference>
<dbReference type="PROSITE" id="PS50297">
    <property type="entry name" value="ANK_REP_REGION"/>
    <property type="match status" value="2"/>
</dbReference>
<dbReference type="EMBL" id="MN739170">
    <property type="protein sequence ID" value="QHS92164.1"/>
    <property type="molecule type" value="Genomic_DNA"/>
</dbReference>
<sequence length="400" mass="43889">MVLTVEPDALLDVLPVMINMGYGRDVYRAIGTCKTFWEDRYIWQVVKDMRFGGLSQTPLMFHASDGPEKHEILKGLLSRKASLKTKDDDGSTALFYASNADKPETVKFLHGLGADINEPDNEGATPLIDSAYLGNTASVSTLLELGASTADWDKKHGCSAFLSAARGYGVPGAQHSCMQLLLEHGADVNEQSLVGKTALMYLATHAWSSPDMEYLIKRGAGLNLTDYESETALHRAVHAHNVSCALTLLAAGANPNMPCSIGMMPLHWAALNCNELLVEALLSAGADPLAETDAGNTPMDLVEEEMENPKTEREEIAEYRRIARLLLEHGDEDADLPPEPLESLWLAEMDTIQVEEDPMWLLKAARLDRLEYECSCSPVKKESKGTFEHIIEWIQSIGGT</sequence>